<dbReference type="EMBL" id="BARS01005859">
    <property type="protein sequence ID" value="GAF79747.1"/>
    <property type="molecule type" value="Genomic_DNA"/>
</dbReference>
<keyword evidence="7 11" id="KW-1133">Transmembrane helix</keyword>
<keyword evidence="3" id="KW-0813">Transport</keyword>
<dbReference type="GO" id="GO:0045259">
    <property type="term" value="C:proton-transporting ATP synthase complex"/>
    <property type="evidence" value="ECO:0007669"/>
    <property type="project" value="UniProtKB-KW"/>
</dbReference>
<feature type="transmembrane region" description="Helical" evidence="11">
    <location>
        <begin position="162"/>
        <end position="180"/>
    </location>
</feature>
<organism evidence="12">
    <name type="scientific">marine sediment metagenome</name>
    <dbReference type="NCBI Taxonomy" id="412755"/>
    <lineage>
        <taxon>unclassified sequences</taxon>
        <taxon>metagenomes</taxon>
        <taxon>ecological metagenomes</taxon>
    </lineage>
</organism>
<keyword evidence="9 11" id="KW-0472">Membrane</keyword>
<dbReference type="SUPFAM" id="SSF81336">
    <property type="entry name" value="F1F0 ATP synthase subunit A"/>
    <property type="match status" value="1"/>
</dbReference>
<comment type="similarity">
    <text evidence="2">Belongs to the ATPase A chain family.</text>
</comment>
<evidence type="ECO:0000256" key="1">
    <source>
        <dbReference type="ARBA" id="ARBA00004141"/>
    </source>
</evidence>
<protein>
    <recommendedName>
        <fullName evidence="13">ATP synthase subunit a</fullName>
    </recommendedName>
</protein>
<comment type="subcellular location">
    <subcellularLocation>
        <location evidence="1">Membrane</location>
        <topology evidence="1">Multi-pass membrane protein</topology>
    </subcellularLocation>
</comment>
<keyword evidence="5 11" id="KW-0812">Transmembrane</keyword>
<evidence type="ECO:0000313" key="12">
    <source>
        <dbReference type="EMBL" id="GAF79747.1"/>
    </source>
</evidence>
<evidence type="ECO:0000256" key="9">
    <source>
        <dbReference type="ARBA" id="ARBA00023136"/>
    </source>
</evidence>
<dbReference type="GO" id="GO:0046933">
    <property type="term" value="F:proton-transporting ATP synthase activity, rotational mechanism"/>
    <property type="evidence" value="ECO:0007669"/>
    <property type="project" value="TreeGrafter"/>
</dbReference>
<name>X0SUY6_9ZZZZ</name>
<keyword evidence="6" id="KW-0375">Hydrogen ion transport</keyword>
<dbReference type="AlphaFoldDB" id="X0SUY6"/>
<feature type="non-terminal residue" evidence="12">
    <location>
        <position position="181"/>
    </location>
</feature>
<evidence type="ECO:0008006" key="13">
    <source>
        <dbReference type="Google" id="ProtNLM"/>
    </source>
</evidence>
<feature type="transmembrane region" description="Helical" evidence="11">
    <location>
        <begin position="20"/>
        <end position="48"/>
    </location>
</feature>
<dbReference type="PANTHER" id="PTHR42823">
    <property type="entry name" value="ATP SYNTHASE SUBUNIT A, CHLOROPLASTIC"/>
    <property type="match status" value="1"/>
</dbReference>
<gene>
    <name evidence="12" type="ORF">S01H1_11485</name>
</gene>
<reference evidence="12" key="1">
    <citation type="journal article" date="2014" name="Front. Microbiol.">
        <title>High frequency of phylogenetically diverse reductive dehalogenase-homologous genes in deep subseafloor sedimentary metagenomes.</title>
        <authorList>
            <person name="Kawai M."/>
            <person name="Futagami T."/>
            <person name="Toyoda A."/>
            <person name="Takaki Y."/>
            <person name="Nishi S."/>
            <person name="Hori S."/>
            <person name="Arai W."/>
            <person name="Tsubouchi T."/>
            <person name="Morono Y."/>
            <person name="Uchiyama I."/>
            <person name="Ito T."/>
            <person name="Fujiyama A."/>
            <person name="Inagaki F."/>
            <person name="Takami H."/>
        </authorList>
    </citation>
    <scope>NUCLEOTIDE SEQUENCE</scope>
    <source>
        <strain evidence="12">Expedition CK06-06</strain>
    </source>
</reference>
<evidence type="ECO:0000256" key="11">
    <source>
        <dbReference type="SAM" id="Phobius"/>
    </source>
</evidence>
<evidence type="ECO:0000256" key="2">
    <source>
        <dbReference type="ARBA" id="ARBA00006810"/>
    </source>
</evidence>
<dbReference type="GO" id="GO:0005886">
    <property type="term" value="C:plasma membrane"/>
    <property type="evidence" value="ECO:0007669"/>
    <property type="project" value="TreeGrafter"/>
</dbReference>
<evidence type="ECO:0000256" key="6">
    <source>
        <dbReference type="ARBA" id="ARBA00022781"/>
    </source>
</evidence>
<dbReference type="InterPro" id="IPR035908">
    <property type="entry name" value="F0_ATP_A_sf"/>
</dbReference>
<dbReference type="InterPro" id="IPR045082">
    <property type="entry name" value="ATP_syn_F0_a_bact/chloroplast"/>
</dbReference>
<evidence type="ECO:0000256" key="7">
    <source>
        <dbReference type="ARBA" id="ARBA00022989"/>
    </source>
</evidence>
<accession>X0SUY6</accession>
<dbReference type="Gene3D" id="1.20.120.220">
    <property type="entry name" value="ATP synthase, F0 complex, subunit A"/>
    <property type="match status" value="1"/>
</dbReference>
<feature type="transmembrane region" description="Helical" evidence="11">
    <location>
        <begin position="131"/>
        <end position="150"/>
    </location>
</feature>
<evidence type="ECO:0000256" key="4">
    <source>
        <dbReference type="ARBA" id="ARBA00022547"/>
    </source>
</evidence>
<feature type="transmembrane region" description="Helical" evidence="11">
    <location>
        <begin position="86"/>
        <end position="105"/>
    </location>
</feature>
<dbReference type="InterPro" id="IPR000568">
    <property type="entry name" value="ATP_synth_F0_asu"/>
</dbReference>
<evidence type="ECO:0000256" key="3">
    <source>
        <dbReference type="ARBA" id="ARBA00022448"/>
    </source>
</evidence>
<dbReference type="PANTHER" id="PTHR42823:SF3">
    <property type="entry name" value="ATP SYNTHASE SUBUNIT A, CHLOROPLASTIC"/>
    <property type="match status" value="1"/>
</dbReference>
<dbReference type="Pfam" id="PF00119">
    <property type="entry name" value="ATP-synt_A"/>
    <property type="match status" value="1"/>
</dbReference>
<keyword evidence="10" id="KW-0066">ATP synthesis</keyword>
<comment type="caution">
    <text evidence="12">The sequence shown here is derived from an EMBL/GenBank/DDBJ whole genome shotgun (WGS) entry which is preliminary data.</text>
</comment>
<proteinExistence type="inferred from homology"/>
<dbReference type="GO" id="GO:0042777">
    <property type="term" value="P:proton motive force-driven plasma membrane ATP synthesis"/>
    <property type="evidence" value="ECO:0007669"/>
    <property type="project" value="TreeGrafter"/>
</dbReference>
<evidence type="ECO:0000256" key="5">
    <source>
        <dbReference type="ARBA" id="ARBA00022692"/>
    </source>
</evidence>
<sequence length="181" mass="19776">MLTSLGPHMPEIKLAADPVFHLFGFPVGNGVIAVWITIIFLVGFSYLFTRRMKVIPGRLQAIFEFMPLWVYSICRSVAGEENVRRVFPIAATIFAFVGFNAWLSLLPGFESIVVHTAEGEVPLIRPANTDINMPLALALVSIGIVQFYIIKGLGVRKGIGALVGLIEGAVGFIDVVSLTFR</sequence>
<evidence type="ECO:0000256" key="8">
    <source>
        <dbReference type="ARBA" id="ARBA00023065"/>
    </source>
</evidence>
<keyword evidence="8" id="KW-0406">Ion transport</keyword>
<evidence type="ECO:0000256" key="10">
    <source>
        <dbReference type="ARBA" id="ARBA00023310"/>
    </source>
</evidence>
<keyword evidence="4" id="KW-0138">CF(0)</keyword>